<evidence type="ECO:0000313" key="4">
    <source>
        <dbReference type="EMBL" id="KIW85929.1"/>
    </source>
</evidence>
<organism evidence="4 5">
    <name type="scientific">Fonsecaea pedrosoi CBS 271.37</name>
    <dbReference type="NCBI Taxonomy" id="1442368"/>
    <lineage>
        <taxon>Eukaryota</taxon>
        <taxon>Fungi</taxon>
        <taxon>Dikarya</taxon>
        <taxon>Ascomycota</taxon>
        <taxon>Pezizomycotina</taxon>
        <taxon>Eurotiomycetes</taxon>
        <taxon>Chaetothyriomycetidae</taxon>
        <taxon>Chaetothyriales</taxon>
        <taxon>Herpotrichiellaceae</taxon>
        <taxon>Fonsecaea</taxon>
    </lineage>
</organism>
<dbReference type="AlphaFoldDB" id="A0A0D2HNB5"/>
<dbReference type="Proteomes" id="UP000053029">
    <property type="component" value="Unassembled WGS sequence"/>
</dbReference>
<evidence type="ECO:0000313" key="5">
    <source>
        <dbReference type="Proteomes" id="UP000053029"/>
    </source>
</evidence>
<dbReference type="VEuPathDB" id="FungiDB:Z517_01322"/>
<dbReference type="PANTHER" id="PTHR37534">
    <property type="entry name" value="TRANSCRIPTIONAL ACTIVATOR PROTEIN UGA3"/>
    <property type="match status" value="1"/>
</dbReference>
<keyword evidence="2" id="KW-0539">Nucleus</keyword>
<keyword evidence="5" id="KW-1185">Reference proteome</keyword>
<feature type="compositionally biased region" description="Polar residues" evidence="3">
    <location>
        <begin position="22"/>
        <end position="36"/>
    </location>
</feature>
<dbReference type="HOGENOM" id="CLU_478202_0_0_1"/>
<evidence type="ECO:0000256" key="1">
    <source>
        <dbReference type="ARBA" id="ARBA00004123"/>
    </source>
</evidence>
<dbReference type="GeneID" id="25300812"/>
<feature type="region of interest" description="Disordered" evidence="3">
    <location>
        <begin position="1"/>
        <end position="39"/>
    </location>
</feature>
<protein>
    <submittedName>
        <fullName evidence="4">Unplaced genomic scaffold supercont1.1, whole genome shotgun sequence</fullName>
    </submittedName>
</protein>
<comment type="subcellular location">
    <subcellularLocation>
        <location evidence="1">Nucleus</location>
    </subcellularLocation>
</comment>
<sequence length="570" mass="63186">MSETAMEPSTKHSKNPPENRDVASQTYLSLPQSNSDPAKIKAPLIQSMRYSPYPRPTFIAAVRQKTSSALKQALQWHQIRIQNWLAPKQSTQKIMDVDSEIMTVEVDSLSSMLGSDVKLTTPEIDRQTQVSEESEYEDRLFSQQADFIRLRDAKLLMITAPSPQARGNGKHADLGSSTVSIPAALSTSLIPDGSREDNKLFHHYISNVSVMMTPFNDDYNPWKSTYPCLAVHDVTSNSTGSLFHGILAQSAFHLSNLNGPNPASYRRLATQHFGIALRHLRCSLGRPTEDISSTLAAILTVQFDTSRSFLRQKPWVTSDEAWVITQSFVLHTLMSQIVGGDTPSTDRTLHEVLEDVTADPRFAYTLGSTPRLMNALYEARLLEGQLAVRGASRSGRQPDLSEDELAQASSILVALDAEVELYMSRQRAVQDRAEQRKFIVSNLYLFNSAVTIYLLCVVLHHPPSAVTDQVSQTLSAAASLLEMNRAAVSIWSIFVAAAEAYTTEAQTLADGVLSLSTGFGVANRALIHQVVKRIWSEREEVAARRGCDAGIVFVNWREVLRNLDVEILLL</sequence>
<dbReference type="RefSeq" id="XP_013289737.1">
    <property type="nucleotide sequence ID" value="XM_013434283.1"/>
</dbReference>
<proteinExistence type="predicted"/>
<name>A0A0D2HNB5_9EURO</name>
<evidence type="ECO:0000256" key="2">
    <source>
        <dbReference type="ARBA" id="ARBA00023242"/>
    </source>
</evidence>
<dbReference type="PANTHER" id="PTHR37534:SF46">
    <property type="entry name" value="ZN(II)2CYS6 TRANSCRIPTION FACTOR (EUROFUNG)"/>
    <property type="match status" value="1"/>
</dbReference>
<dbReference type="GO" id="GO:0005634">
    <property type="term" value="C:nucleus"/>
    <property type="evidence" value="ECO:0007669"/>
    <property type="project" value="UniProtKB-SubCell"/>
</dbReference>
<gene>
    <name evidence="4" type="ORF">Z517_01322</name>
</gene>
<accession>A0A0D2HNB5</accession>
<evidence type="ECO:0000256" key="3">
    <source>
        <dbReference type="SAM" id="MobiDB-lite"/>
    </source>
</evidence>
<dbReference type="Pfam" id="PF11951">
    <property type="entry name" value="Fungal_trans_2"/>
    <property type="match status" value="2"/>
</dbReference>
<dbReference type="InterPro" id="IPR021858">
    <property type="entry name" value="Fun_TF"/>
</dbReference>
<dbReference type="OrthoDB" id="3477330at2759"/>
<reference evidence="4 5" key="1">
    <citation type="submission" date="2015-01" db="EMBL/GenBank/DDBJ databases">
        <title>The Genome Sequence of Fonsecaea pedrosoi CBS 271.37.</title>
        <authorList>
            <consortium name="The Broad Institute Genomics Platform"/>
            <person name="Cuomo C."/>
            <person name="de Hoog S."/>
            <person name="Gorbushina A."/>
            <person name="Stielow B."/>
            <person name="Teixiera M."/>
            <person name="Abouelleil A."/>
            <person name="Chapman S.B."/>
            <person name="Priest M."/>
            <person name="Young S.K."/>
            <person name="Wortman J."/>
            <person name="Nusbaum C."/>
            <person name="Birren B."/>
        </authorList>
    </citation>
    <scope>NUCLEOTIDE SEQUENCE [LARGE SCALE GENOMIC DNA]</scope>
    <source>
        <strain evidence="4 5">CBS 271.37</strain>
    </source>
</reference>
<dbReference type="EMBL" id="KN846969">
    <property type="protein sequence ID" value="KIW85929.1"/>
    <property type="molecule type" value="Genomic_DNA"/>
</dbReference>
<dbReference type="STRING" id="1442368.A0A0D2HNB5"/>